<dbReference type="InterPro" id="IPR018062">
    <property type="entry name" value="HTH_AraC-typ_CS"/>
</dbReference>
<keyword evidence="1" id="KW-0678">Repressor</keyword>
<evidence type="ECO:0000256" key="3">
    <source>
        <dbReference type="ARBA" id="ARBA00023125"/>
    </source>
</evidence>
<dbReference type="PROSITE" id="PS01124">
    <property type="entry name" value="HTH_ARAC_FAMILY_2"/>
    <property type="match status" value="1"/>
</dbReference>
<proteinExistence type="predicted"/>
<dbReference type="InterPro" id="IPR020449">
    <property type="entry name" value="Tscrpt_reg_AraC-type_HTH"/>
</dbReference>
<dbReference type="InterPro" id="IPR018060">
    <property type="entry name" value="HTH_AraC"/>
</dbReference>
<gene>
    <name evidence="6" type="ORF">MGWOODY_Smn2142</name>
</gene>
<dbReference type="GO" id="GO:0043565">
    <property type="term" value="F:sequence-specific DNA binding"/>
    <property type="evidence" value="ECO:0007669"/>
    <property type="project" value="InterPro"/>
</dbReference>
<dbReference type="FunFam" id="1.10.10.60:FF:000132">
    <property type="entry name" value="AraC family transcriptional regulator"/>
    <property type="match status" value="1"/>
</dbReference>
<dbReference type="EMBL" id="CZQE01000249">
    <property type="protein sequence ID" value="CUS45375.1"/>
    <property type="molecule type" value="Genomic_DNA"/>
</dbReference>
<dbReference type="PANTHER" id="PTHR11019">
    <property type="entry name" value="HTH-TYPE TRANSCRIPTIONAL REGULATOR NIMR"/>
    <property type="match status" value="1"/>
</dbReference>
<feature type="domain" description="HTH araC/xylS-type" evidence="5">
    <location>
        <begin position="2"/>
        <end position="99"/>
    </location>
</feature>
<keyword evidence="4" id="KW-0804">Transcription</keyword>
<evidence type="ECO:0000256" key="4">
    <source>
        <dbReference type="ARBA" id="ARBA00023163"/>
    </source>
</evidence>
<accession>A0A160TJY3</accession>
<keyword evidence="3" id="KW-0238">DNA-binding</keyword>
<organism evidence="6">
    <name type="scientific">hydrothermal vent metagenome</name>
    <dbReference type="NCBI Taxonomy" id="652676"/>
    <lineage>
        <taxon>unclassified sequences</taxon>
        <taxon>metagenomes</taxon>
        <taxon>ecological metagenomes</taxon>
    </lineage>
</organism>
<evidence type="ECO:0000313" key="6">
    <source>
        <dbReference type="EMBL" id="CUS45375.1"/>
    </source>
</evidence>
<name>A0A160TJY3_9ZZZZ</name>
<evidence type="ECO:0000259" key="5">
    <source>
        <dbReference type="PROSITE" id="PS01124"/>
    </source>
</evidence>
<reference evidence="6" key="1">
    <citation type="submission" date="2015-10" db="EMBL/GenBank/DDBJ databases">
        <authorList>
            <person name="Gilbert D.G."/>
        </authorList>
    </citation>
    <scope>NUCLEOTIDE SEQUENCE</scope>
</reference>
<dbReference type="PROSITE" id="PS00041">
    <property type="entry name" value="HTH_ARAC_FAMILY_1"/>
    <property type="match status" value="1"/>
</dbReference>
<protein>
    <submittedName>
        <fullName evidence="6">Transcriptional regulator, AraC family</fullName>
    </submittedName>
</protein>
<dbReference type="Pfam" id="PF12833">
    <property type="entry name" value="HTH_18"/>
    <property type="match status" value="1"/>
</dbReference>
<dbReference type="SMART" id="SM00342">
    <property type="entry name" value="HTH_ARAC"/>
    <property type="match status" value="1"/>
</dbReference>
<dbReference type="InterPro" id="IPR009057">
    <property type="entry name" value="Homeodomain-like_sf"/>
</dbReference>
<keyword evidence="2" id="KW-0805">Transcription regulation</keyword>
<dbReference type="PRINTS" id="PR00032">
    <property type="entry name" value="HTHARAC"/>
</dbReference>
<dbReference type="PANTHER" id="PTHR11019:SF199">
    <property type="entry name" value="HTH-TYPE TRANSCRIPTIONAL REGULATOR NIMR"/>
    <property type="match status" value="1"/>
</dbReference>
<dbReference type="GO" id="GO:0003700">
    <property type="term" value="F:DNA-binding transcription factor activity"/>
    <property type="evidence" value="ECO:0007669"/>
    <property type="project" value="InterPro"/>
</dbReference>
<evidence type="ECO:0000256" key="2">
    <source>
        <dbReference type="ARBA" id="ARBA00023015"/>
    </source>
</evidence>
<sequence>MLRVARALIDDPADARAIDAWAALACVSERTLSRRFVEETGFSFRVWRQRAKLMRALEMLAEGQAVTTIALDLGYATASGFIALFRRTFGEPPAAYRADVIDAGRVDP</sequence>
<dbReference type="Gene3D" id="1.10.10.60">
    <property type="entry name" value="Homeodomain-like"/>
    <property type="match status" value="1"/>
</dbReference>
<evidence type="ECO:0000256" key="1">
    <source>
        <dbReference type="ARBA" id="ARBA00022491"/>
    </source>
</evidence>
<dbReference type="AlphaFoldDB" id="A0A160TJY3"/>
<dbReference type="SUPFAM" id="SSF46689">
    <property type="entry name" value="Homeodomain-like"/>
    <property type="match status" value="2"/>
</dbReference>